<evidence type="ECO:0000259" key="3">
    <source>
        <dbReference type="PROSITE" id="PS50076"/>
    </source>
</evidence>
<dbReference type="InterPro" id="IPR051964">
    <property type="entry name" value="Chaperone_stress_response"/>
</dbReference>
<sequence length="502" mass="59938">MDSTETKQCYYDILQVDIKATDEEIKRSFKKLSLKNHPDRNRNNIEEAKKKYQEITEAYNVISDPKQREWYDKNRDKLLVDKSEMTKEELQQQAYGFDIFAHMTEDCFEGFDESENGFYTVYGKAFEILNKEEEKAFKFISKKDEQYTQLPAFGTSKTDIKDVVAFYDAWKNFMSIKSFAWVDQHDARDAENRYEKRQMEQENERERRKEKKKYVQNVKDLVTFVKKLDPRREQLLELEKQEEQRILQQRELFKSDKQKKKEQKLKEQEERKRQKQEEENKRFEELERQRLELLAQQEKEAKEQQQQEFTCKVCNKSFESSKKLGNHRKSQQHKDEVAKQQGEQEKNDAIQQKADEESLKALKAIDPSKLTKKQAKELKKLEAQAKAKETQKAQQLKQKEKAQEKAQQQQEDEEDNEEDNDEESKNDGEKKKRKRNRKKKAANQTEQTQESQQNGNGQQQQEQQQAQEEDDGWNQIQGSAKTMKKINKENKKQKKSSGEGKN</sequence>
<feature type="region of interest" description="Disordered" evidence="2">
    <location>
        <begin position="191"/>
        <end position="211"/>
    </location>
</feature>
<keyword evidence="1" id="KW-0862">Zinc</keyword>
<feature type="compositionally biased region" description="Basic and acidic residues" evidence="2">
    <location>
        <begin position="486"/>
        <end position="502"/>
    </location>
</feature>
<evidence type="ECO:0000259" key="4">
    <source>
        <dbReference type="PROSITE" id="PS50157"/>
    </source>
</evidence>
<dbReference type="OMA" id="DTCGEEF"/>
<keyword evidence="1" id="KW-0863">Zinc-finger</keyword>
<gene>
    <name evidence="5" type="ORF">PPERSA_12349</name>
</gene>
<evidence type="ECO:0000256" key="2">
    <source>
        <dbReference type="SAM" id="MobiDB-lite"/>
    </source>
</evidence>
<dbReference type="OrthoDB" id="5894at2759"/>
<dbReference type="InterPro" id="IPR036236">
    <property type="entry name" value="Znf_C2H2_sf"/>
</dbReference>
<evidence type="ECO:0000313" key="6">
    <source>
        <dbReference type="Proteomes" id="UP000054937"/>
    </source>
</evidence>
<dbReference type="PRINTS" id="PR00625">
    <property type="entry name" value="JDOMAIN"/>
</dbReference>
<accession>A0A0V0R0W0</accession>
<dbReference type="PROSITE" id="PS50076">
    <property type="entry name" value="DNAJ_2"/>
    <property type="match status" value="1"/>
</dbReference>
<dbReference type="InterPro" id="IPR054076">
    <property type="entry name" value="ZUO1-like_ZHD"/>
</dbReference>
<dbReference type="Proteomes" id="UP000054937">
    <property type="component" value="Unassembled WGS sequence"/>
</dbReference>
<dbReference type="PROSITE" id="PS50157">
    <property type="entry name" value="ZINC_FINGER_C2H2_2"/>
    <property type="match status" value="1"/>
</dbReference>
<evidence type="ECO:0000313" key="5">
    <source>
        <dbReference type="EMBL" id="KRX08194.1"/>
    </source>
</evidence>
<feature type="compositionally biased region" description="Basic residues" evidence="2">
    <location>
        <begin position="431"/>
        <end position="441"/>
    </location>
</feature>
<keyword evidence="1" id="KW-0479">Metal-binding</keyword>
<dbReference type="SMART" id="SM00271">
    <property type="entry name" value="DnaJ"/>
    <property type="match status" value="1"/>
</dbReference>
<feature type="compositionally biased region" description="Basic and acidic residues" evidence="2">
    <location>
        <begin position="191"/>
        <end position="207"/>
    </location>
</feature>
<dbReference type="CDD" id="cd06257">
    <property type="entry name" value="DnaJ"/>
    <property type="match status" value="1"/>
</dbReference>
<reference evidence="5 6" key="1">
    <citation type="journal article" date="2015" name="Sci. Rep.">
        <title>Genome of the facultative scuticociliatosis pathogen Pseudocohnilembus persalinus provides insight into its virulence through horizontal gene transfer.</title>
        <authorList>
            <person name="Xiong J."/>
            <person name="Wang G."/>
            <person name="Cheng J."/>
            <person name="Tian M."/>
            <person name="Pan X."/>
            <person name="Warren A."/>
            <person name="Jiang C."/>
            <person name="Yuan D."/>
            <person name="Miao W."/>
        </authorList>
    </citation>
    <scope>NUCLEOTIDE SEQUENCE [LARGE SCALE GENOMIC DNA]</scope>
    <source>
        <strain evidence="5">36N120E</strain>
    </source>
</reference>
<dbReference type="EMBL" id="LDAU01000070">
    <property type="protein sequence ID" value="KRX08194.1"/>
    <property type="molecule type" value="Genomic_DNA"/>
</dbReference>
<feature type="compositionally biased region" description="Basic and acidic residues" evidence="2">
    <location>
        <begin position="332"/>
        <end position="360"/>
    </location>
</feature>
<dbReference type="Gene3D" id="1.10.287.110">
    <property type="entry name" value="DnaJ domain"/>
    <property type="match status" value="1"/>
</dbReference>
<name>A0A0V0R0W0_PSEPJ</name>
<feature type="region of interest" description="Disordered" evidence="2">
    <location>
        <begin position="257"/>
        <end position="284"/>
    </location>
</feature>
<protein>
    <submittedName>
        <fullName evidence="5">DnaJ domain</fullName>
    </submittedName>
</protein>
<feature type="compositionally biased region" description="Basic and acidic residues" evidence="2">
    <location>
        <begin position="264"/>
        <end position="284"/>
    </location>
</feature>
<dbReference type="Gene3D" id="3.30.160.60">
    <property type="entry name" value="Classic Zinc Finger"/>
    <property type="match status" value="1"/>
</dbReference>
<dbReference type="SUPFAM" id="SSF57667">
    <property type="entry name" value="beta-beta-alpha zinc fingers"/>
    <property type="match status" value="1"/>
</dbReference>
<proteinExistence type="predicted"/>
<dbReference type="InterPro" id="IPR001623">
    <property type="entry name" value="DnaJ_domain"/>
</dbReference>
<dbReference type="InParanoid" id="A0A0V0R0W0"/>
<dbReference type="InterPro" id="IPR036869">
    <property type="entry name" value="J_dom_sf"/>
</dbReference>
<feature type="compositionally biased region" description="Low complexity" evidence="2">
    <location>
        <begin position="442"/>
        <end position="466"/>
    </location>
</feature>
<dbReference type="GO" id="GO:0008270">
    <property type="term" value="F:zinc ion binding"/>
    <property type="evidence" value="ECO:0007669"/>
    <property type="project" value="UniProtKB-KW"/>
</dbReference>
<organism evidence="5 6">
    <name type="scientific">Pseudocohnilembus persalinus</name>
    <name type="common">Ciliate</name>
    <dbReference type="NCBI Taxonomy" id="266149"/>
    <lineage>
        <taxon>Eukaryota</taxon>
        <taxon>Sar</taxon>
        <taxon>Alveolata</taxon>
        <taxon>Ciliophora</taxon>
        <taxon>Intramacronucleata</taxon>
        <taxon>Oligohymenophorea</taxon>
        <taxon>Scuticociliatia</taxon>
        <taxon>Philasterida</taxon>
        <taxon>Pseudocohnilembidae</taxon>
        <taxon>Pseudocohnilembus</taxon>
    </lineage>
</organism>
<feature type="region of interest" description="Disordered" evidence="2">
    <location>
        <begin position="322"/>
        <end position="502"/>
    </location>
</feature>
<feature type="domain" description="J" evidence="3">
    <location>
        <begin position="9"/>
        <end position="75"/>
    </location>
</feature>
<dbReference type="GO" id="GO:0005737">
    <property type="term" value="C:cytoplasm"/>
    <property type="evidence" value="ECO:0007669"/>
    <property type="project" value="TreeGrafter"/>
</dbReference>
<dbReference type="Pfam" id="PF00226">
    <property type="entry name" value="DnaJ"/>
    <property type="match status" value="1"/>
</dbReference>
<dbReference type="PROSITE" id="PS00028">
    <property type="entry name" value="ZINC_FINGER_C2H2_1"/>
    <property type="match status" value="1"/>
</dbReference>
<feature type="compositionally biased region" description="Basic and acidic residues" evidence="2">
    <location>
        <begin position="374"/>
        <end position="404"/>
    </location>
</feature>
<dbReference type="SUPFAM" id="SSF46565">
    <property type="entry name" value="Chaperone J-domain"/>
    <property type="match status" value="1"/>
</dbReference>
<dbReference type="Pfam" id="PF21884">
    <property type="entry name" value="ZUO1-like_ZHD"/>
    <property type="match status" value="1"/>
</dbReference>
<keyword evidence="6" id="KW-1185">Reference proteome</keyword>
<dbReference type="InterPro" id="IPR013087">
    <property type="entry name" value="Znf_C2H2_type"/>
</dbReference>
<comment type="caution">
    <text evidence="5">The sequence shown here is derived from an EMBL/GenBank/DDBJ whole genome shotgun (WGS) entry which is preliminary data.</text>
</comment>
<dbReference type="AlphaFoldDB" id="A0A0V0R0W0"/>
<feature type="compositionally biased region" description="Acidic residues" evidence="2">
    <location>
        <begin position="410"/>
        <end position="422"/>
    </location>
</feature>
<feature type="domain" description="C2H2-type" evidence="4">
    <location>
        <begin position="309"/>
        <end position="338"/>
    </location>
</feature>
<evidence type="ECO:0000256" key="1">
    <source>
        <dbReference type="PROSITE-ProRule" id="PRU00042"/>
    </source>
</evidence>
<dbReference type="PANTHER" id="PTHR44029:SF1">
    <property type="entry name" value="DNAJ HOMOLOG SUBFAMILY C MEMBER 21"/>
    <property type="match status" value="1"/>
</dbReference>
<dbReference type="PANTHER" id="PTHR44029">
    <property type="entry name" value="DNAJ HOMOLOG SUBFAMILY C MEMBER 21"/>
    <property type="match status" value="1"/>
</dbReference>
<dbReference type="Pfam" id="PF13912">
    <property type="entry name" value="zf-C2H2_6"/>
    <property type="match status" value="1"/>
</dbReference>